<dbReference type="GO" id="GO:0022857">
    <property type="term" value="F:transmembrane transporter activity"/>
    <property type="evidence" value="ECO:0007669"/>
    <property type="project" value="InterPro"/>
</dbReference>
<evidence type="ECO:0000313" key="8">
    <source>
        <dbReference type="EMBL" id="RRB02572.1"/>
    </source>
</evidence>
<dbReference type="GO" id="GO:0005886">
    <property type="term" value="C:plasma membrane"/>
    <property type="evidence" value="ECO:0007669"/>
    <property type="project" value="UniProtKB-SubCell"/>
</dbReference>
<feature type="transmembrane region" description="Helical" evidence="6">
    <location>
        <begin position="225"/>
        <end position="244"/>
    </location>
</feature>
<protein>
    <submittedName>
        <fullName evidence="8">MFS transporter</fullName>
    </submittedName>
</protein>
<keyword evidence="3 6" id="KW-0812">Transmembrane</keyword>
<evidence type="ECO:0000313" key="9">
    <source>
        <dbReference type="Proteomes" id="UP000271925"/>
    </source>
</evidence>
<sequence length="412" mass="44982">MEINKTAPRTHPKEVIRPNEFIGLIASIMLLTALAIDIMLPAFESVRQHFNLKPESTKTAQIVTFFFLGQIGQLIFGPLADRYGRLPVLRGGFFLYIGGCLAAPVAPSIAWLLAARFVVGLGAAALFVGAISCVRDRFQGNEMARIMSLVLTIFLLVPIVAPLFGAGVLALFGWQVVFLTPALFAIGFFFWSLRLRESRPETAPNVGDMQSFFRSVRLIFGNRDFVRYTLITTILFTSFSSYISSSERMIGTIYGRPELFVYIFAGIGAIMALFTYLNARLVTRFGARRTVRGLLIAYLSLAILLLVLTILAKGEPNLFLFFGIIALLQGINVAAEPNSSALALEPLGSVAGTASAIYGTSYLVVGALIGSFIDRLLVESVVPLARAYCLVGFLTILLVYPDRSPKEAAKPE</sequence>
<dbReference type="EMBL" id="RQJO01000009">
    <property type="protein sequence ID" value="RRB02572.1"/>
    <property type="molecule type" value="Genomic_DNA"/>
</dbReference>
<keyword evidence="4 6" id="KW-1133">Transmembrane helix</keyword>
<feature type="transmembrane region" description="Helical" evidence="6">
    <location>
        <begin position="92"/>
        <end position="111"/>
    </location>
</feature>
<feature type="transmembrane region" description="Helical" evidence="6">
    <location>
        <begin position="347"/>
        <end position="369"/>
    </location>
</feature>
<dbReference type="SUPFAM" id="SSF103473">
    <property type="entry name" value="MFS general substrate transporter"/>
    <property type="match status" value="1"/>
</dbReference>
<dbReference type="Gene3D" id="1.20.1720.10">
    <property type="entry name" value="Multidrug resistance protein D"/>
    <property type="match status" value="1"/>
</dbReference>
<gene>
    <name evidence="8" type="ORF">EHT25_19160</name>
</gene>
<keyword evidence="9" id="KW-1185">Reference proteome</keyword>
<evidence type="ECO:0000256" key="5">
    <source>
        <dbReference type="ARBA" id="ARBA00023136"/>
    </source>
</evidence>
<dbReference type="RefSeq" id="WP_124876735.1">
    <property type="nucleotide sequence ID" value="NZ_RQJO01000009.1"/>
</dbReference>
<feature type="transmembrane region" description="Helical" evidence="6">
    <location>
        <begin position="146"/>
        <end position="165"/>
    </location>
</feature>
<name>A0A3P1BNC0_9BACT</name>
<reference evidence="8 9" key="1">
    <citation type="submission" date="2018-11" db="EMBL/GenBank/DDBJ databases">
        <authorList>
            <person name="Zhou Z."/>
            <person name="Wang G."/>
        </authorList>
    </citation>
    <scope>NUCLEOTIDE SEQUENCE [LARGE SCALE GENOMIC DNA]</scope>
    <source>
        <strain evidence="8 9">KCTC52004</strain>
    </source>
</reference>
<comment type="subcellular location">
    <subcellularLocation>
        <location evidence="1">Cell membrane</location>
        <topology evidence="1">Multi-pass membrane protein</topology>
    </subcellularLocation>
</comment>
<feature type="transmembrane region" description="Helical" evidence="6">
    <location>
        <begin position="60"/>
        <end position="80"/>
    </location>
</feature>
<dbReference type="InterPro" id="IPR050189">
    <property type="entry name" value="MFS_Efflux_Transporters"/>
</dbReference>
<feature type="transmembrane region" description="Helical" evidence="6">
    <location>
        <begin position="117"/>
        <end position="134"/>
    </location>
</feature>
<evidence type="ECO:0000256" key="3">
    <source>
        <dbReference type="ARBA" id="ARBA00022692"/>
    </source>
</evidence>
<accession>A0A3P1BNC0</accession>
<dbReference type="InterPro" id="IPR011701">
    <property type="entry name" value="MFS"/>
</dbReference>
<evidence type="ECO:0000256" key="1">
    <source>
        <dbReference type="ARBA" id="ARBA00004651"/>
    </source>
</evidence>
<feature type="transmembrane region" description="Helical" evidence="6">
    <location>
        <begin position="21"/>
        <end position="40"/>
    </location>
</feature>
<feature type="transmembrane region" description="Helical" evidence="6">
    <location>
        <begin position="381"/>
        <end position="400"/>
    </location>
</feature>
<keyword evidence="5 6" id="KW-0472">Membrane</keyword>
<evidence type="ECO:0000256" key="6">
    <source>
        <dbReference type="SAM" id="Phobius"/>
    </source>
</evidence>
<dbReference type="OrthoDB" id="9800416at2"/>
<feature type="transmembrane region" description="Helical" evidence="6">
    <location>
        <begin position="291"/>
        <end position="312"/>
    </location>
</feature>
<evidence type="ECO:0000259" key="7">
    <source>
        <dbReference type="PROSITE" id="PS50850"/>
    </source>
</evidence>
<evidence type="ECO:0000256" key="4">
    <source>
        <dbReference type="ARBA" id="ARBA00022989"/>
    </source>
</evidence>
<dbReference type="InterPro" id="IPR036259">
    <property type="entry name" value="MFS_trans_sf"/>
</dbReference>
<comment type="caution">
    <text evidence="8">The sequence shown here is derived from an EMBL/GenBank/DDBJ whole genome shotgun (WGS) entry which is preliminary data.</text>
</comment>
<keyword evidence="2" id="KW-1003">Cell membrane</keyword>
<organism evidence="8 9">
    <name type="scientific">Larkinella rosea</name>
    <dbReference type="NCBI Taxonomy" id="2025312"/>
    <lineage>
        <taxon>Bacteria</taxon>
        <taxon>Pseudomonadati</taxon>
        <taxon>Bacteroidota</taxon>
        <taxon>Cytophagia</taxon>
        <taxon>Cytophagales</taxon>
        <taxon>Spirosomataceae</taxon>
        <taxon>Larkinella</taxon>
    </lineage>
</organism>
<dbReference type="CDD" id="cd17320">
    <property type="entry name" value="MFS_MdfA_MDR_like"/>
    <property type="match status" value="1"/>
</dbReference>
<feature type="domain" description="Major facilitator superfamily (MFS) profile" evidence="7">
    <location>
        <begin position="21"/>
        <end position="404"/>
    </location>
</feature>
<evidence type="ECO:0000256" key="2">
    <source>
        <dbReference type="ARBA" id="ARBA00022475"/>
    </source>
</evidence>
<dbReference type="Proteomes" id="UP000271925">
    <property type="component" value="Unassembled WGS sequence"/>
</dbReference>
<dbReference type="InterPro" id="IPR020846">
    <property type="entry name" value="MFS_dom"/>
</dbReference>
<feature type="transmembrane region" description="Helical" evidence="6">
    <location>
        <begin position="171"/>
        <end position="191"/>
    </location>
</feature>
<proteinExistence type="predicted"/>
<dbReference type="PROSITE" id="PS50850">
    <property type="entry name" value="MFS"/>
    <property type="match status" value="1"/>
</dbReference>
<dbReference type="PANTHER" id="PTHR43124:SF3">
    <property type="entry name" value="CHLORAMPHENICOL EFFLUX PUMP RV0191"/>
    <property type="match status" value="1"/>
</dbReference>
<feature type="transmembrane region" description="Helical" evidence="6">
    <location>
        <begin position="318"/>
        <end position="335"/>
    </location>
</feature>
<dbReference type="AlphaFoldDB" id="A0A3P1BNC0"/>
<dbReference type="PANTHER" id="PTHR43124">
    <property type="entry name" value="PURINE EFFLUX PUMP PBUE"/>
    <property type="match status" value="1"/>
</dbReference>
<dbReference type="Pfam" id="PF07690">
    <property type="entry name" value="MFS_1"/>
    <property type="match status" value="1"/>
</dbReference>
<feature type="transmembrane region" description="Helical" evidence="6">
    <location>
        <begin position="259"/>
        <end position="279"/>
    </location>
</feature>